<gene>
    <name evidence="1" type="ORF">KDU71_22430</name>
</gene>
<dbReference type="InterPro" id="IPR059206">
    <property type="entry name" value="Sll1717-like"/>
</dbReference>
<evidence type="ECO:0000313" key="1">
    <source>
        <dbReference type="EMBL" id="MBR8538345.1"/>
    </source>
</evidence>
<reference evidence="1" key="1">
    <citation type="journal article" date="2018" name="Int. J. Syst. Evol. Microbiol.">
        <title>Carboxylicivirga sediminis sp. nov., isolated from coastal sediment.</title>
        <authorList>
            <person name="Wang F.Q."/>
            <person name="Ren L.H."/>
            <person name="Zou R.J."/>
            <person name="Sun Y.Z."/>
            <person name="Liu X.J."/>
            <person name="Jiang F."/>
            <person name="Liu L.J."/>
        </authorList>
    </citation>
    <scope>NUCLEOTIDE SEQUENCE</scope>
    <source>
        <strain evidence="1">JR1</strain>
    </source>
</reference>
<reference evidence="1" key="2">
    <citation type="submission" date="2021-04" db="EMBL/GenBank/DDBJ databases">
        <authorList>
            <person name="Zhang T."/>
            <person name="Zhang Y."/>
            <person name="Lu D."/>
            <person name="Zuo D."/>
            <person name="Du Z."/>
        </authorList>
    </citation>
    <scope>NUCLEOTIDE SEQUENCE</scope>
    <source>
        <strain evidence="1">JR1</strain>
    </source>
</reference>
<evidence type="ECO:0000313" key="2">
    <source>
        <dbReference type="Proteomes" id="UP000679220"/>
    </source>
</evidence>
<accession>A0A941FDF3</accession>
<dbReference type="AlphaFoldDB" id="A0A941FDF3"/>
<dbReference type="RefSeq" id="WP_212193368.1">
    <property type="nucleotide sequence ID" value="NZ_JAGTAR010000066.1"/>
</dbReference>
<organism evidence="1 2">
    <name type="scientific">Carboxylicivirga sediminis</name>
    <dbReference type="NCBI Taxonomy" id="2006564"/>
    <lineage>
        <taxon>Bacteria</taxon>
        <taxon>Pseudomonadati</taxon>
        <taxon>Bacteroidota</taxon>
        <taxon>Bacteroidia</taxon>
        <taxon>Marinilabiliales</taxon>
        <taxon>Marinilabiliaceae</taxon>
        <taxon>Carboxylicivirga</taxon>
    </lineage>
</organism>
<protein>
    <submittedName>
        <fullName evidence="1">Uncharacterized protein</fullName>
    </submittedName>
</protein>
<sequence>MTEIKQQKNIQEIYFDTDKLGELSFGRLEGERDPLLKDCFFPTYSIQKYLQRPYNYVLSPKGAGKSALYRALTDDFIPEIFFSREPYSIIPINDAFGFDDEYLDVAKFSEDSRIRLTISWALFLLTKLIEDIRENFKDGIGYGELMDNISKIGELKEKFNLYDLGDFLKSINTSIKFTANGQEFEVAPTIKIETKKQKLVLNKLFREINKFYKTNKKTALILIDRIDNFVQKEEYSLQKKYIQGLFDCIEEISLFDSIIPTMFLRTDLFYSYDSEMEYDKVKDRLIELKWEKGETLNFLVFRLNHNSYITKIFDTFLKGFIDEAKQGKHRKFKQEKQNIFVRFISYFWKKKKARIFLDTSKPLNYTISDKYLKLFYPDEINIDCPLKFDDWIFSYLKDANDFINPRLLIYFFNQLAQCQFGINKSCYPDRDSKLKQVKINGSISFDIFCHEAIDLTYKKVKQDELKNIYTLLKSREYQTLFKYINERNHESGIFRYGDVKLKNFGVDKETYESFLKYLKLLGYCKESERQKFEIPLIYRSELDVL</sequence>
<dbReference type="NCBIfam" id="NF047389">
    <property type="entry name" value="ATPase_Sll1717"/>
    <property type="match status" value="1"/>
</dbReference>
<name>A0A941FDF3_9BACT</name>
<proteinExistence type="predicted"/>
<comment type="caution">
    <text evidence="1">The sequence shown here is derived from an EMBL/GenBank/DDBJ whole genome shotgun (WGS) entry which is preliminary data.</text>
</comment>
<keyword evidence="2" id="KW-1185">Reference proteome</keyword>
<dbReference type="Proteomes" id="UP000679220">
    <property type="component" value="Unassembled WGS sequence"/>
</dbReference>
<dbReference type="EMBL" id="JAGTAR010000066">
    <property type="protein sequence ID" value="MBR8538345.1"/>
    <property type="molecule type" value="Genomic_DNA"/>
</dbReference>